<dbReference type="GO" id="GO:0098887">
    <property type="term" value="P:neurotransmitter receptor transport, endosome to postsynaptic membrane"/>
    <property type="evidence" value="ECO:0007669"/>
    <property type="project" value="TreeGrafter"/>
</dbReference>
<dbReference type="GO" id="GO:0005840">
    <property type="term" value="C:ribosome"/>
    <property type="evidence" value="ECO:0007669"/>
    <property type="project" value="UniProtKB-KW"/>
</dbReference>
<dbReference type="Pfam" id="PF00595">
    <property type="entry name" value="PDZ"/>
    <property type="match status" value="6"/>
</dbReference>
<sequence length="1146" mass="125836">MLTRRLLALPREMELSINDELTMVALRPLTKPKIVKKRTKKFIRHQSDRYVKIAKNWRKPRGIDNRVRRRFKGQMLMPNIGYGSNKKTKYMLPSGFKKFLVHNIKELEVLMMSNKTHCAEIAHNVSSKNRKLIVERAAQLAIKVTNPNARLRTEEYRGVTTVDLMKREGSSLGLTISGGSDKDGKPRVSNLRPGGLAARSDQLNVGDYIKSVNGINLSKLRHDEIISLLKNIGERVVLEVEYELPPFVQTPSGVLTKTIEVCLQKEGNSFGFVMRGGFHEDWRRSRALVVTYVRPGGPADREGTLKAGDRVLSIDGMPLNREKHADALTMLMQSGQEALFLIEYDVSVMEAVQQASGPLLVEIVKGPSASLGISLTTTIYRSKQVIIIDKIKAASVVERCGALRAGDILLSIDGTSTEHCSLMEATQLLASTSDIVKLEILPASQSRLPVRPQDTAFWICTYAVFCLLTALVSGGFSPSSTATSGFSSQGSNTLPCSVPPVAPTSPRGSTGKRRNRKKDHKSSRGQIFHVETSEVFLRGDPLTGFGIQLQGGVFATETLSTPPVIRFIEPDSPAERCGLLQVGDRLLSINGIPTEDGTLEEAHQLLRDSALANKVTVEVEFDVAESVVPSSGTFHVKLPKRRGVELGITISASKKPGKPLIISDIRKGSIAHRTGTLEPGDRLLAIDSVRLENCTMEDAMHVLQQAEDMVKLRIQKDEDNIDELEMSGSIIYTVELKRYNGPLGITISGTEEPFDPIVISGLTKKGLAERTGAIHIGDRVLAINGVSLKGKPLSEAIHLLQMAGESVTLKIKKQADKAEFLSDTEDELTDSQKTSKHYEVYSATVPSIDSAMSSWDSSGFDAGYSNQGTYLHKASDILLNPNEWRRTKHRSQTSSSSAGLVHRTALYDGRFTEDEWDKIPGFVSPPRCHGTLNQEDSFWSQALQDLETCGQSEILRELEASMTGSALSLYLEETKTNEELMFQSEISPIKCEGIHSKTKSNLNMSTGARDVPARGKGGPCDLLSSTTLALHKVTIRKDHESHDFGFSVSDGLLEKGVYVNMIRPDGPADQAGLRPFDRILQVNRVRTRDLDCCLTVPLIMEAGDCLDLVISRNPLAAADTGLPDDCDDPSNSLFCFPQHMTSSIAL</sequence>
<feature type="domain" description="PDZ" evidence="8">
    <location>
        <begin position="260"/>
        <end position="346"/>
    </location>
</feature>
<accession>A0A6A4SRW5</accession>
<reference evidence="9 10" key="1">
    <citation type="submission" date="2019-06" db="EMBL/GenBank/DDBJ databases">
        <title>Draft genomes of female and male turbot (Scophthalmus maximus).</title>
        <authorList>
            <person name="Xu H."/>
            <person name="Xu X.-W."/>
            <person name="Shao C."/>
            <person name="Chen S."/>
        </authorList>
    </citation>
    <scope>NUCLEOTIDE SEQUENCE [LARGE SCALE GENOMIC DNA]</scope>
    <source>
        <strain evidence="9">Ysfricsl-2016a</strain>
        <tissue evidence="9">Blood</tissue>
    </source>
</reference>
<dbReference type="FunFam" id="2.30.42.10:FF:000034">
    <property type="entry name" value="Glutamate receptor interacting protein 1"/>
    <property type="match status" value="1"/>
</dbReference>
<dbReference type="CDD" id="cd06681">
    <property type="entry name" value="PDZ2_GRIP1-2-like"/>
    <property type="match status" value="1"/>
</dbReference>
<feature type="domain" description="PDZ" evidence="8">
    <location>
        <begin position="733"/>
        <end position="815"/>
    </location>
</feature>
<dbReference type="InterPro" id="IPR036034">
    <property type="entry name" value="PDZ_sf"/>
</dbReference>
<dbReference type="GO" id="GO:1990904">
    <property type="term" value="C:ribonucleoprotein complex"/>
    <property type="evidence" value="ECO:0007669"/>
    <property type="project" value="UniProtKB-KW"/>
</dbReference>
<keyword evidence="3" id="KW-0963">Cytoplasm</keyword>
<dbReference type="InterPro" id="IPR018263">
    <property type="entry name" value="Ribosomal_eL32_CS"/>
</dbReference>
<dbReference type="AlphaFoldDB" id="A0A6A4SRW5"/>
<dbReference type="SUPFAM" id="SSF50156">
    <property type="entry name" value="PDZ domain-like"/>
    <property type="match status" value="7"/>
</dbReference>
<evidence type="ECO:0000256" key="2">
    <source>
        <dbReference type="ARBA" id="ARBA00008431"/>
    </source>
</evidence>
<evidence type="ECO:0000256" key="5">
    <source>
        <dbReference type="ARBA" id="ARBA00022980"/>
    </source>
</evidence>
<dbReference type="CDD" id="cd00513">
    <property type="entry name" value="Ribosomal_L32_L32e"/>
    <property type="match status" value="1"/>
</dbReference>
<protein>
    <recommendedName>
        <fullName evidence="8">PDZ domain-containing protein</fullName>
    </recommendedName>
</protein>
<dbReference type="Gene3D" id="2.30.42.10">
    <property type="match status" value="7"/>
</dbReference>
<evidence type="ECO:0000256" key="4">
    <source>
        <dbReference type="ARBA" id="ARBA00022737"/>
    </source>
</evidence>
<feature type="domain" description="PDZ" evidence="8">
    <location>
        <begin position="534"/>
        <end position="609"/>
    </location>
</feature>
<dbReference type="SMART" id="SM00228">
    <property type="entry name" value="PDZ"/>
    <property type="match status" value="7"/>
</dbReference>
<gene>
    <name evidence="9" type="ORF">F2P81_011469</name>
</gene>
<dbReference type="EMBL" id="VEVO01000010">
    <property type="protein sequence ID" value="KAF0036157.1"/>
    <property type="molecule type" value="Genomic_DNA"/>
</dbReference>
<evidence type="ECO:0000313" key="10">
    <source>
        <dbReference type="Proteomes" id="UP000438429"/>
    </source>
</evidence>
<evidence type="ECO:0000256" key="1">
    <source>
        <dbReference type="ARBA" id="ARBA00004496"/>
    </source>
</evidence>
<feature type="region of interest" description="Disordered" evidence="7">
    <location>
        <begin position="482"/>
        <end position="524"/>
    </location>
</feature>
<dbReference type="GO" id="GO:0003735">
    <property type="term" value="F:structural constituent of ribosome"/>
    <property type="evidence" value="ECO:0007669"/>
    <property type="project" value="InterPro"/>
</dbReference>
<dbReference type="CDD" id="cd06687">
    <property type="entry name" value="PDZ1_GRIP1-2-like"/>
    <property type="match status" value="1"/>
</dbReference>
<dbReference type="CDD" id="cd06684">
    <property type="entry name" value="PDZ3_GRIP1-2-like"/>
    <property type="match status" value="1"/>
</dbReference>
<evidence type="ECO:0000256" key="7">
    <source>
        <dbReference type="SAM" id="MobiDB-lite"/>
    </source>
</evidence>
<dbReference type="PANTHER" id="PTHR46227">
    <property type="entry name" value="GLUTAMATE RECEPTOR-INTERACTING PROTEIN GRIP"/>
    <property type="match status" value="1"/>
</dbReference>
<comment type="caution">
    <text evidence="9">The sequence shown here is derived from an EMBL/GenBank/DDBJ whole genome shotgun (WGS) entry which is preliminary data.</text>
</comment>
<dbReference type="SMART" id="SM01393">
    <property type="entry name" value="Ribosomal_L32e"/>
    <property type="match status" value="1"/>
</dbReference>
<feature type="compositionally biased region" description="Basic residues" evidence="7">
    <location>
        <begin position="510"/>
        <end position="523"/>
    </location>
</feature>
<dbReference type="CDD" id="cd06683">
    <property type="entry name" value="PDZ6_GRIP1-2-like"/>
    <property type="match status" value="1"/>
</dbReference>
<dbReference type="FunFam" id="2.30.42.10:FF:000031">
    <property type="entry name" value="Glutamate receptor interacting protein 1"/>
    <property type="match status" value="1"/>
</dbReference>
<keyword evidence="4" id="KW-0677">Repeat</keyword>
<feature type="domain" description="PDZ" evidence="8">
    <location>
        <begin position="360"/>
        <end position="444"/>
    </location>
</feature>
<dbReference type="SUPFAM" id="SSF52042">
    <property type="entry name" value="Ribosomal protein L32e"/>
    <property type="match status" value="1"/>
</dbReference>
<dbReference type="FunFam" id="2.30.42.10:FF:000025">
    <property type="entry name" value="Glutamate receptor interacting protein 1"/>
    <property type="match status" value="1"/>
</dbReference>
<dbReference type="CDD" id="cd06682">
    <property type="entry name" value="PDZ5_GRIP1-2-like"/>
    <property type="match status" value="1"/>
</dbReference>
<keyword evidence="5" id="KW-0689">Ribosomal protein</keyword>
<dbReference type="Pfam" id="PF17820">
    <property type="entry name" value="PDZ_6"/>
    <property type="match status" value="1"/>
</dbReference>
<dbReference type="InterPro" id="IPR001515">
    <property type="entry name" value="Ribosomal_eL32"/>
</dbReference>
<feature type="domain" description="PDZ" evidence="8">
    <location>
        <begin position="635"/>
        <end position="718"/>
    </location>
</feature>
<dbReference type="FunFam" id="2.30.42.10:FF:000021">
    <property type="entry name" value="Glutamate receptor interacting protein 1"/>
    <property type="match status" value="1"/>
</dbReference>
<dbReference type="Pfam" id="PF01655">
    <property type="entry name" value="Ribosomal_L32e"/>
    <property type="match status" value="1"/>
</dbReference>
<name>A0A6A4SRW5_SCOMX</name>
<feature type="domain" description="PDZ" evidence="8">
    <location>
        <begin position="161"/>
        <end position="244"/>
    </location>
</feature>
<dbReference type="InterPro" id="IPR036351">
    <property type="entry name" value="Ribosomal_eL32_sf"/>
</dbReference>
<dbReference type="FunFam" id="2.30.42.10:FF:000035">
    <property type="entry name" value="Glutamate receptor interacting protein 1"/>
    <property type="match status" value="1"/>
</dbReference>
<dbReference type="PROSITE" id="PS00580">
    <property type="entry name" value="RIBOSOMAL_L32E"/>
    <property type="match status" value="1"/>
</dbReference>
<dbReference type="CDD" id="cd06685">
    <property type="entry name" value="PDZ7_GRIP1-2-like"/>
    <property type="match status" value="1"/>
</dbReference>
<evidence type="ECO:0000256" key="6">
    <source>
        <dbReference type="ARBA" id="ARBA00023274"/>
    </source>
</evidence>
<evidence type="ECO:0000256" key="3">
    <source>
        <dbReference type="ARBA" id="ARBA00022490"/>
    </source>
</evidence>
<proteinExistence type="inferred from homology"/>
<dbReference type="FunFam" id="2.30.42.10:FF:000023">
    <property type="entry name" value="Glutamate receptor interacting protein 1"/>
    <property type="match status" value="1"/>
</dbReference>
<dbReference type="InterPro" id="IPR041489">
    <property type="entry name" value="PDZ_6"/>
</dbReference>
<dbReference type="FunFam" id="2.30.42.10:FF:000022">
    <property type="entry name" value="Glutamate receptor interacting protein 1"/>
    <property type="match status" value="1"/>
</dbReference>
<dbReference type="PANTHER" id="PTHR46227:SF5">
    <property type="entry name" value="GLUTAMATE RECEPTOR INTERACTING PROTEIN 2 ISOFORM X1"/>
    <property type="match status" value="1"/>
</dbReference>
<organism evidence="9 10">
    <name type="scientific">Scophthalmus maximus</name>
    <name type="common">Turbot</name>
    <name type="synonym">Psetta maxima</name>
    <dbReference type="NCBI Taxonomy" id="52904"/>
    <lineage>
        <taxon>Eukaryota</taxon>
        <taxon>Metazoa</taxon>
        <taxon>Chordata</taxon>
        <taxon>Craniata</taxon>
        <taxon>Vertebrata</taxon>
        <taxon>Euteleostomi</taxon>
        <taxon>Actinopterygii</taxon>
        <taxon>Neopterygii</taxon>
        <taxon>Teleostei</taxon>
        <taxon>Neoteleostei</taxon>
        <taxon>Acanthomorphata</taxon>
        <taxon>Carangaria</taxon>
        <taxon>Pleuronectiformes</taxon>
        <taxon>Pleuronectoidei</taxon>
        <taxon>Scophthalmidae</taxon>
        <taxon>Scophthalmus</taxon>
    </lineage>
</organism>
<evidence type="ECO:0000313" key="9">
    <source>
        <dbReference type="EMBL" id="KAF0036157.1"/>
    </source>
</evidence>
<feature type="compositionally biased region" description="Low complexity" evidence="7">
    <location>
        <begin position="482"/>
        <end position="491"/>
    </location>
</feature>
<evidence type="ECO:0000259" key="8">
    <source>
        <dbReference type="PROSITE" id="PS50106"/>
    </source>
</evidence>
<dbReference type="InterPro" id="IPR043545">
    <property type="entry name" value="GRIP1/2"/>
</dbReference>
<dbReference type="GO" id="GO:0006412">
    <property type="term" value="P:translation"/>
    <property type="evidence" value="ECO:0007669"/>
    <property type="project" value="InterPro"/>
</dbReference>
<comment type="subcellular location">
    <subcellularLocation>
        <location evidence="1">Cytoplasm</location>
    </subcellularLocation>
</comment>
<feature type="domain" description="PDZ" evidence="8">
    <location>
        <begin position="1032"/>
        <end position="1114"/>
    </location>
</feature>
<dbReference type="Proteomes" id="UP000438429">
    <property type="component" value="Unassembled WGS sequence"/>
</dbReference>
<dbReference type="CDD" id="cd06686">
    <property type="entry name" value="PDZ4_GRIP1-2-like"/>
    <property type="match status" value="1"/>
</dbReference>
<keyword evidence="6" id="KW-0687">Ribonucleoprotein</keyword>
<dbReference type="GO" id="GO:0005737">
    <property type="term" value="C:cytoplasm"/>
    <property type="evidence" value="ECO:0007669"/>
    <property type="project" value="UniProtKB-SubCell"/>
</dbReference>
<dbReference type="PROSITE" id="PS50106">
    <property type="entry name" value="PDZ"/>
    <property type="match status" value="7"/>
</dbReference>
<comment type="similarity">
    <text evidence="2">Belongs to the eukaryotic ribosomal protein eL32 family.</text>
</comment>
<dbReference type="InterPro" id="IPR001478">
    <property type="entry name" value="PDZ"/>
</dbReference>